<evidence type="ECO:0000313" key="2">
    <source>
        <dbReference type="EnsemblPlants" id="ORUFI02G16810.1"/>
    </source>
</evidence>
<dbReference type="STRING" id="4529.A0A0E0NEP4"/>
<feature type="compositionally biased region" description="Gly residues" evidence="1">
    <location>
        <begin position="105"/>
        <end position="120"/>
    </location>
</feature>
<dbReference type="Proteomes" id="UP000008022">
    <property type="component" value="Unassembled WGS sequence"/>
</dbReference>
<reference evidence="2" key="2">
    <citation type="submission" date="2015-06" db="UniProtKB">
        <authorList>
            <consortium name="EnsemblPlants"/>
        </authorList>
    </citation>
    <scope>IDENTIFICATION</scope>
</reference>
<evidence type="ECO:0000256" key="1">
    <source>
        <dbReference type="SAM" id="MobiDB-lite"/>
    </source>
</evidence>
<dbReference type="Gramene" id="ORUFI02G16810.1">
    <property type="protein sequence ID" value="ORUFI02G16810.1"/>
    <property type="gene ID" value="ORUFI02G16810"/>
</dbReference>
<evidence type="ECO:0000313" key="3">
    <source>
        <dbReference type="Proteomes" id="UP000008022"/>
    </source>
</evidence>
<dbReference type="HOGENOM" id="CLU_1828475_0_0_1"/>
<dbReference type="AlphaFoldDB" id="A0A0E0NEP4"/>
<protein>
    <submittedName>
        <fullName evidence="2">Uncharacterized protein</fullName>
    </submittedName>
</protein>
<keyword evidence="3" id="KW-1185">Reference proteome</keyword>
<accession>A0A0E0NEP4</accession>
<feature type="region of interest" description="Disordered" evidence="1">
    <location>
        <begin position="48"/>
        <end position="141"/>
    </location>
</feature>
<name>A0A0E0NEP4_ORYRU</name>
<dbReference type="EnsemblPlants" id="ORUFI02G16810.1">
    <property type="protein sequence ID" value="ORUFI02G16810.1"/>
    <property type="gene ID" value="ORUFI02G16810"/>
</dbReference>
<reference evidence="3" key="1">
    <citation type="submission" date="2013-06" db="EMBL/GenBank/DDBJ databases">
        <authorList>
            <person name="Zhao Q."/>
        </authorList>
    </citation>
    <scope>NUCLEOTIDE SEQUENCE</scope>
    <source>
        <strain evidence="3">cv. W1943</strain>
    </source>
</reference>
<sequence length="141" mass="14170">MDTSSAVARESVTASTSLVLPEWPSPVVVFELQWLPLRSSVVSDLILPSRGLSGGGGRRPASGEGARRRGVRRRIEGGLGLPAGGRRTAARRRHGESATARGGAAASGGAGTGTLGGSRAGGQPAADQPGRGGIEDSNFEG</sequence>
<proteinExistence type="predicted"/>
<organism evidence="2 3">
    <name type="scientific">Oryza rufipogon</name>
    <name type="common">Brownbeard rice</name>
    <name type="synonym">Asian wild rice</name>
    <dbReference type="NCBI Taxonomy" id="4529"/>
    <lineage>
        <taxon>Eukaryota</taxon>
        <taxon>Viridiplantae</taxon>
        <taxon>Streptophyta</taxon>
        <taxon>Embryophyta</taxon>
        <taxon>Tracheophyta</taxon>
        <taxon>Spermatophyta</taxon>
        <taxon>Magnoliopsida</taxon>
        <taxon>Liliopsida</taxon>
        <taxon>Poales</taxon>
        <taxon>Poaceae</taxon>
        <taxon>BOP clade</taxon>
        <taxon>Oryzoideae</taxon>
        <taxon>Oryzeae</taxon>
        <taxon>Oryzinae</taxon>
        <taxon>Oryza</taxon>
    </lineage>
</organism>